<sequence length="228" mass="23952">MAGWFGGGGRRRAANLPEGPLKRYLAAPIPSGRTPLAELSLLAVDMETTGLDPRSDAILSIGWVPIEATTIVLGGAGLVLVSGEELGATGVGQSATIHGLTDDRLAAGEPLGEAVGELLEALRGRVLVAHHAGLETGFLTAACQRLWGVRPDVAVVDTMRLQQRIVAPGFDDEPRSDELRLWNARARFGLPVMGAHDALDDALAAAELYLAQVAELGLESEPLRSVRS</sequence>
<dbReference type="RefSeq" id="WP_092610535.1">
    <property type="nucleotide sequence ID" value="NZ_FMYF01000006.1"/>
</dbReference>
<dbReference type="Proteomes" id="UP000199086">
    <property type="component" value="Unassembled WGS sequence"/>
</dbReference>
<evidence type="ECO:0000313" key="6">
    <source>
        <dbReference type="Proteomes" id="UP000199086"/>
    </source>
</evidence>
<dbReference type="GO" id="GO:0008408">
    <property type="term" value="F:3'-5' exonuclease activity"/>
    <property type="evidence" value="ECO:0007669"/>
    <property type="project" value="TreeGrafter"/>
</dbReference>
<evidence type="ECO:0000256" key="1">
    <source>
        <dbReference type="ARBA" id="ARBA00022722"/>
    </source>
</evidence>
<keyword evidence="2" id="KW-0378">Hydrolase</keyword>
<dbReference type="PANTHER" id="PTHR30231">
    <property type="entry name" value="DNA POLYMERASE III SUBUNIT EPSILON"/>
    <property type="match status" value="1"/>
</dbReference>
<dbReference type="InterPro" id="IPR012337">
    <property type="entry name" value="RNaseH-like_sf"/>
</dbReference>
<dbReference type="Pfam" id="PF00929">
    <property type="entry name" value="RNase_T"/>
    <property type="match status" value="1"/>
</dbReference>
<dbReference type="STRING" id="1577474.GA0111570_106107"/>
<dbReference type="PANTHER" id="PTHR30231:SF4">
    <property type="entry name" value="PROTEIN NEN2"/>
    <property type="match status" value="1"/>
</dbReference>
<dbReference type="Gene3D" id="3.30.420.10">
    <property type="entry name" value="Ribonuclease H-like superfamily/Ribonuclease H"/>
    <property type="match status" value="1"/>
</dbReference>
<protein>
    <submittedName>
        <fullName evidence="5">DNA polymerase-3 subunit epsilon</fullName>
    </submittedName>
</protein>
<keyword evidence="6" id="KW-1185">Reference proteome</keyword>
<dbReference type="CDD" id="cd06127">
    <property type="entry name" value="DEDDh"/>
    <property type="match status" value="1"/>
</dbReference>
<name>A0A1G6H304_9ACTN</name>
<dbReference type="AlphaFoldDB" id="A0A1G6H304"/>
<reference evidence="5 6" key="1">
    <citation type="submission" date="2016-06" db="EMBL/GenBank/DDBJ databases">
        <authorList>
            <person name="Olsen C.W."/>
            <person name="Carey S."/>
            <person name="Hinshaw L."/>
            <person name="Karasin A.I."/>
        </authorList>
    </citation>
    <scope>NUCLEOTIDE SEQUENCE [LARGE SCALE GENOMIC DNA]</scope>
    <source>
        <strain evidence="5 6">LZ-22</strain>
    </source>
</reference>
<proteinExistence type="predicted"/>
<organism evidence="5 6">
    <name type="scientific">Raineyella antarctica</name>
    <dbReference type="NCBI Taxonomy" id="1577474"/>
    <lineage>
        <taxon>Bacteria</taxon>
        <taxon>Bacillati</taxon>
        <taxon>Actinomycetota</taxon>
        <taxon>Actinomycetes</taxon>
        <taxon>Propionibacteriales</taxon>
        <taxon>Propionibacteriaceae</taxon>
        <taxon>Raineyella</taxon>
    </lineage>
</organism>
<keyword evidence="1" id="KW-0540">Nuclease</keyword>
<evidence type="ECO:0000256" key="2">
    <source>
        <dbReference type="ARBA" id="ARBA00022801"/>
    </source>
</evidence>
<dbReference type="GO" id="GO:0003676">
    <property type="term" value="F:nucleic acid binding"/>
    <property type="evidence" value="ECO:0007669"/>
    <property type="project" value="InterPro"/>
</dbReference>
<dbReference type="SMART" id="SM00479">
    <property type="entry name" value="EXOIII"/>
    <property type="match status" value="1"/>
</dbReference>
<keyword evidence="3" id="KW-0269">Exonuclease</keyword>
<dbReference type="SUPFAM" id="SSF53098">
    <property type="entry name" value="Ribonuclease H-like"/>
    <property type="match status" value="1"/>
</dbReference>
<evidence type="ECO:0000313" key="5">
    <source>
        <dbReference type="EMBL" id="SDB88642.1"/>
    </source>
</evidence>
<dbReference type="OrthoDB" id="190275at2"/>
<dbReference type="InterPro" id="IPR013520">
    <property type="entry name" value="Ribonucl_H"/>
</dbReference>
<gene>
    <name evidence="5" type="ORF">GA0111570_106107</name>
</gene>
<dbReference type="GO" id="GO:0005829">
    <property type="term" value="C:cytosol"/>
    <property type="evidence" value="ECO:0007669"/>
    <property type="project" value="TreeGrafter"/>
</dbReference>
<feature type="domain" description="Exonuclease" evidence="4">
    <location>
        <begin position="40"/>
        <end position="218"/>
    </location>
</feature>
<evidence type="ECO:0000256" key="3">
    <source>
        <dbReference type="ARBA" id="ARBA00022839"/>
    </source>
</evidence>
<dbReference type="EMBL" id="FMYF01000006">
    <property type="protein sequence ID" value="SDB88642.1"/>
    <property type="molecule type" value="Genomic_DNA"/>
</dbReference>
<accession>A0A1G6H304</accession>
<evidence type="ECO:0000259" key="4">
    <source>
        <dbReference type="SMART" id="SM00479"/>
    </source>
</evidence>
<dbReference type="InterPro" id="IPR036397">
    <property type="entry name" value="RNaseH_sf"/>
</dbReference>